<dbReference type="InterPro" id="IPR002139">
    <property type="entry name" value="Ribo/fructo_kinase"/>
</dbReference>
<dbReference type="InterPro" id="IPR011877">
    <property type="entry name" value="Ribokinase"/>
</dbReference>
<comment type="caution">
    <text evidence="9">Lacks conserved residue(s) required for the propagation of feature annotation.</text>
</comment>
<dbReference type="UniPathway" id="UPA00916">
    <property type="reaction ID" value="UER00889"/>
</dbReference>
<feature type="domain" description="Carbohydrate kinase PfkB" evidence="10">
    <location>
        <begin position="6"/>
        <end position="288"/>
    </location>
</feature>
<comment type="cofactor">
    <cofactor evidence="9">
        <name>Mg(2+)</name>
        <dbReference type="ChEBI" id="CHEBI:18420"/>
    </cofactor>
</comment>
<feature type="binding site" evidence="9">
    <location>
        <position position="241"/>
    </location>
    <ligand>
        <name>K(+)</name>
        <dbReference type="ChEBI" id="CHEBI:29103"/>
    </ligand>
</feature>
<feature type="binding site" evidence="9">
    <location>
        <position position="178"/>
    </location>
    <ligand>
        <name>ATP</name>
        <dbReference type="ChEBI" id="CHEBI:30616"/>
    </ligand>
</feature>
<dbReference type="AlphaFoldDB" id="A0A1H9W2X1"/>
<feature type="active site" description="Proton acceptor" evidence="9">
    <location>
        <position position="247"/>
    </location>
</feature>
<proteinExistence type="inferred from homology"/>
<evidence type="ECO:0000256" key="3">
    <source>
        <dbReference type="ARBA" id="ARBA00022741"/>
    </source>
</evidence>
<feature type="binding site" evidence="9">
    <location>
        <position position="280"/>
    </location>
    <ligand>
        <name>K(+)</name>
        <dbReference type="ChEBI" id="CHEBI:29103"/>
    </ligand>
</feature>
<comment type="function">
    <text evidence="9">Catalyzes the ATP-dependent phosphorylation of 2-deoxy-D-ribose to 2-deoxy-D-ribose 5-phosphate (dRib-5P), allowing the use of deoxyribose as the sole carbon source.</text>
</comment>
<dbReference type="STRING" id="1601833.SAMN05518684_11412"/>
<feature type="binding site" evidence="9">
    <location>
        <begin position="246"/>
        <end position="247"/>
    </location>
    <ligand>
        <name>ATP</name>
        <dbReference type="ChEBI" id="CHEBI:30616"/>
    </ligand>
</feature>
<comment type="similarity">
    <text evidence="9">Belongs to the carbohydrate kinase PfkB family. Deoxyribokinase subfamily.</text>
</comment>
<evidence type="ECO:0000313" key="12">
    <source>
        <dbReference type="Proteomes" id="UP000198571"/>
    </source>
</evidence>
<keyword evidence="7 9" id="KW-0630">Potassium</keyword>
<evidence type="ECO:0000256" key="8">
    <source>
        <dbReference type="ARBA" id="ARBA00023277"/>
    </source>
</evidence>
<protein>
    <recommendedName>
        <fullName evidence="9">Deoxyribokinase</fullName>
        <shortName evidence="9">dRK</shortName>
        <ecNumber evidence="9">2.7.1.229</ecNumber>
    </recommendedName>
    <alternativeName>
        <fullName evidence="9">ATP:2-deoxy-D-ribose 5-phosphotransferase</fullName>
    </alternativeName>
</protein>
<dbReference type="GO" id="GO:0005524">
    <property type="term" value="F:ATP binding"/>
    <property type="evidence" value="ECO:0007669"/>
    <property type="project" value="UniProtKB-UniRule"/>
</dbReference>
<dbReference type="InterPro" id="IPR011611">
    <property type="entry name" value="PfkB_dom"/>
</dbReference>
<keyword evidence="5 9" id="KW-0067">ATP-binding</keyword>
<dbReference type="GO" id="GO:0004747">
    <property type="term" value="F:ribokinase activity"/>
    <property type="evidence" value="ECO:0007669"/>
    <property type="project" value="InterPro"/>
</dbReference>
<keyword evidence="8 9" id="KW-0119">Carbohydrate metabolism</keyword>
<feature type="binding site" evidence="9">
    <location>
        <position position="243"/>
    </location>
    <ligand>
        <name>K(+)</name>
        <dbReference type="ChEBI" id="CHEBI:29103"/>
    </ligand>
</feature>
<feature type="binding site" evidence="9">
    <location>
        <position position="134"/>
    </location>
    <ligand>
        <name>substrate</name>
    </ligand>
</feature>
<keyword evidence="3 9" id="KW-0547">Nucleotide-binding</keyword>
<feature type="binding site" evidence="9">
    <location>
        <position position="277"/>
    </location>
    <ligand>
        <name>K(+)</name>
        <dbReference type="ChEBI" id="CHEBI:29103"/>
    </ligand>
</feature>
<feature type="binding site" evidence="9">
    <location>
        <position position="282"/>
    </location>
    <ligand>
        <name>K(+)</name>
        <dbReference type="ChEBI" id="CHEBI:29103"/>
    </ligand>
</feature>
<keyword evidence="1 9" id="KW-0808">Transferase</keyword>
<dbReference type="GO" id="GO:0019303">
    <property type="term" value="P:D-ribose catabolic process"/>
    <property type="evidence" value="ECO:0007669"/>
    <property type="project" value="UniProtKB-UniPathway"/>
</dbReference>
<dbReference type="HAMAP" id="MF_01987">
    <property type="entry name" value="Ribokinase"/>
    <property type="match status" value="1"/>
</dbReference>
<comment type="subcellular location">
    <subcellularLocation>
        <location evidence="9">Cytoplasm</location>
    </subcellularLocation>
</comment>
<keyword evidence="9" id="KW-0963">Cytoplasm</keyword>
<evidence type="ECO:0000256" key="6">
    <source>
        <dbReference type="ARBA" id="ARBA00022842"/>
    </source>
</evidence>
<dbReference type="Pfam" id="PF00294">
    <property type="entry name" value="PfkB"/>
    <property type="match status" value="1"/>
</dbReference>
<name>A0A1H9W2X1_9BACI</name>
<evidence type="ECO:0000256" key="4">
    <source>
        <dbReference type="ARBA" id="ARBA00022777"/>
    </source>
</evidence>
<feature type="binding site" evidence="9">
    <location>
        <position position="247"/>
    </location>
    <ligand>
        <name>substrate</name>
    </ligand>
</feature>
<feature type="binding site" evidence="9">
    <location>
        <begin position="215"/>
        <end position="220"/>
    </location>
    <ligand>
        <name>ATP</name>
        <dbReference type="ChEBI" id="CHEBI:30616"/>
    </ligand>
</feature>
<evidence type="ECO:0000259" key="10">
    <source>
        <dbReference type="Pfam" id="PF00294"/>
    </source>
</evidence>
<feature type="binding site" evidence="9">
    <location>
        <position position="286"/>
    </location>
    <ligand>
        <name>K(+)</name>
        <dbReference type="ChEBI" id="CHEBI:29103"/>
    </ligand>
</feature>
<dbReference type="PRINTS" id="PR00990">
    <property type="entry name" value="RIBOKINASE"/>
</dbReference>
<dbReference type="Gene3D" id="3.40.1190.20">
    <property type="match status" value="1"/>
</dbReference>
<keyword evidence="2 9" id="KW-0479">Metal-binding</keyword>
<evidence type="ECO:0000256" key="1">
    <source>
        <dbReference type="ARBA" id="ARBA00022679"/>
    </source>
</evidence>
<evidence type="ECO:0000256" key="2">
    <source>
        <dbReference type="ARBA" id="ARBA00022723"/>
    </source>
</evidence>
<accession>A0A1H9W2X1</accession>
<dbReference type="Proteomes" id="UP000198571">
    <property type="component" value="Unassembled WGS sequence"/>
</dbReference>
<feature type="site" description="Important for substrate specificity" evidence="9">
    <location>
        <position position="1"/>
    </location>
</feature>
<dbReference type="CDD" id="cd01174">
    <property type="entry name" value="ribokinase"/>
    <property type="match status" value="1"/>
</dbReference>
<organism evidence="11 12">
    <name type="scientific">Salipaludibacillus aurantiacus</name>
    <dbReference type="NCBI Taxonomy" id="1601833"/>
    <lineage>
        <taxon>Bacteria</taxon>
        <taxon>Bacillati</taxon>
        <taxon>Bacillota</taxon>
        <taxon>Bacilli</taxon>
        <taxon>Bacillales</taxon>
        <taxon>Bacillaceae</taxon>
    </lineage>
</organism>
<evidence type="ECO:0000256" key="7">
    <source>
        <dbReference type="ARBA" id="ARBA00022958"/>
    </source>
</evidence>
<dbReference type="EMBL" id="FOGT01000014">
    <property type="protein sequence ID" value="SES28027.1"/>
    <property type="molecule type" value="Genomic_DNA"/>
</dbReference>
<evidence type="ECO:0000256" key="9">
    <source>
        <dbReference type="HAMAP-Rule" id="MF_01987"/>
    </source>
</evidence>
<dbReference type="SUPFAM" id="SSF53613">
    <property type="entry name" value="Ribokinase-like"/>
    <property type="match status" value="1"/>
</dbReference>
<dbReference type="GO" id="GO:0046872">
    <property type="term" value="F:metal ion binding"/>
    <property type="evidence" value="ECO:0007669"/>
    <property type="project" value="UniProtKB-KW"/>
</dbReference>
<comment type="catalytic activity">
    <reaction evidence="9">
        <text>2-deoxy-D-ribose + ATP = 2-deoxy-D-ribose 5-phosphate + ADP + H(+)</text>
        <dbReference type="Rhea" id="RHEA:30871"/>
        <dbReference type="ChEBI" id="CHEBI:15378"/>
        <dbReference type="ChEBI" id="CHEBI:30616"/>
        <dbReference type="ChEBI" id="CHEBI:62877"/>
        <dbReference type="ChEBI" id="CHEBI:90761"/>
        <dbReference type="ChEBI" id="CHEBI:456216"/>
        <dbReference type="EC" id="2.7.1.229"/>
    </reaction>
</comment>
<dbReference type="EC" id="2.7.1.229" evidence="9"/>
<keyword evidence="12" id="KW-1185">Reference proteome</keyword>
<reference evidence="12" key="1">
    <citation type="submission" date="2016-10" db="EMBL/GenBank/DDBJ databases">
        <authorList>
            <person name="Varghese N."/>
            <person name="Submissions S."/>
        </authorList>
    </citation>
    <scope>NUCLEOTIDE SEQUENCE [LARGE SCALE GENOMIC DNA]</scope>
    <source>
        <strain evidence="12">S9</strain>
    </source>
</reference>
<evidence type="ECO:0000313" key="11">
    <source>
        <dbReference type="EMBL" id="SES28027.1"/>
    </source>
</evidence>
<sequence length="298" mass="32381">MITEVDELPKPGETVIGSNVTYSHGGKGANQILAANLFFQGVEEVVQELTFIGAIGMDDRGHRLKTHFSDCGICPDYIQQKPDVNTGMAQILVDKHGENSIVVSPEANYRLTPEDVEESLYALKKVDLLLIQFEIPMETAVRSIECMKDQEGLVVVNPAPAFPIDPHLYPVIDFLTPNLNELSILTGVSHFTSKEDIKTAALKLIHKGVKNVIVTMGSDGVLYANKDSSSHFEAPRVKAVDTSGAGDCFNGVFCASLVKGNSIDESIKDGMLYAGLSVTRKGTSISYPDHHDVCAFLR</sequence>
<dbReference type="GO" id="GO:0005737">
    <property type="term" value="C:cytoplasm"/>
    <property type="evidence" value="ECO:0007669"/>
    <property type="project" value="UniProtKB-SubCell"/>
</dbReference>
<keyword evidence="4 9" id="KW-0418">Kinase</keyword>
<feature type="binding site" evidence="9">
    <location>
        <begin position="26"/>
        <end position="30"/>
    </location>
    <ligand>
        <name>substrate</name>
    </ligand>
</feature>
<dbReference type="InterPro" id="IPR029056">
    <property type="entry name" value="Ribokinase-like"/>
</dbReference>
<keyword evidence="6 9" id="KW-0460">Magnesium</keyword>
<comment type="subunit">
    <text evidence="9">Homodimer.</text>
</comment>
<evidence type="ECO:0000256" key="5">
    <source>
        <dbReference type="ARBA" id="ARBA00022840"/>
    </source>
</evidence>
<gene>
    <name evidence="9" type="primary">deoK</name>
    <name evidence="11" type="ORF">SAMN05518684_11412</name>
</gene>
<dbReference type="PANTHER" id="PTHR10584">
    <property type="entry name" value="SUGAR KINASE"/>
    <property type="match status" value="1"/>
</dbReference>
<dbReference type="PANTHER" id="PTHR10584:SF166">
    <property type="entry name" value="RIBOKINASE"/>
    <property type="match status" value="1"/>
</dbReference>